<sequence>MAVGSTIVYHRNPTHDCGSCTFSTSTRRPTTNERFRFLENNRNFVREIHGDANLQFLAFASNRILSSDYDSAEFLWRIFEDWCKIRVPLMRIKVFAKILDQKSWTDTRGDKSRLKVSRRSSAERVRHVPGVVTSLSSGTGAAHCLRLHLVTSRPAFPYDHVRISLLGSS</sequence>
<dbReference type="Proteomes" id="UP001432146">
    <property type="component" value="Unassembled WGS sequence"/>
</dbReference>
<dbReference type="AlphaFoldDB" id="A0AAW1AKW1"/>
<comment type="caution">
    <text evidence="1">The sequence shown here is derived from an EMBL/GenBank/DDBJ whole genome shotgun (WGS) entry which is preliminary data.</text>
</comment>
<accession>A0AAW1AKW1</accession>
<organism evidence="1 2">
    <name type="scientific">Tetragonisca angustula</name>
    <dbReference type="NCBI Taxonomy" id="166442"/>
    <lineage>
        <taxon>Eukaryota</taxon>
        <taxon>Metazoa</taxon>
        <taxon>Ecdysozoa</taxon>
        <taxon>Arthropoda</taxon>
        <taxon>Hexapoda</taxon>
        <taxon>Insecta</taxon>
        <taxon>Pterygota</taxon>
        <taxon>Neoptera</taxon>
        <taxon>Endopterygota</taxon>
        <taxon>Hymenoptera</taxon>
        <taxon>Apocrita</taxon>
        <taxon>Aculeata</taxon>
        <taxon>Apoidea</taxon>
        <taxon>Anthophila</taxon>
        <taxon>Apidae</taxon>
        <taxon>Tetragonisca</taxon>
    </lineage>
</organism>
<dbReference type="EMBL" id="JAWNGG020000011">
    <property type="protein sequence ID" value="KAK9309448.1"/>
    <property type="molecule type" value="Genomic_DNA"/>
</dbReference>
<proteinExistence type="predicted"/>
<name>A0AAW1AKW1_9HYME</name>
<gene>
    <name evidence="1" type="ORF">QLX08_000927</name>
</gene>
<evidence type="ECO:0000313" key="2">
    <source>
        <dbReference type="Proteomes" id="UP001432146"/>
    </source>
</evidence>
<keyword evidence="2" id="KW-1185">Reference proteome</keyword>
<evidence type="ECO:0000313" key="1">
    <source>
        <dbReference type="EMBL" id="KAK9309448.1"/>
    </source>
</evidence>
<reference evidence="1 2" key="1">
    <citation type="submission" date="2024-05" db="EMBL/GenBank/DDBJ databases">
        <title>The nuclear and mitochondrial genome assemblies of Tetragonisca angustula (Apidae: Meliponini), a tiny yet remarkable pollinator in the Neotropics.</title>
        <authorList>
            <person name="Ferrari R."/>
            <person name="Ricardo P.C."/>
            <person name="Dias F.C."/>
            <person name="Araujo N.S."/>
            <person name="Soares D.O."/>
            <person name="Zhou Q.-S."/>
            <person name="Zhu C.-D."/>
            <person name="Coutinho L."/>
            <person name="Airas M.C."/>
            <person name="Batista T.M."/>
        </authorList>
    </citation>
    <scope>NUCLEOTIDE SEQUENCE [LARGE SCALE GENOMIC DNA]</scope>
    <source>
        <strain evidence="1">ASF017062</strain>
        <tissue evidence="1">Abdomen</tissue>
    </source>
</reference>
<protein>
    <submittedName>
        <fullName evidence="1">Uncharacterized protein</fullName>
    </submittedName>
</protein>